<dbReference type="RefSeq" id="WP_346098218.1">
    <property type="nucleotide sequence ID" value="NZ_BAAABY010000043.1"/>
</dbReference>
<evidence type="ECO:0000313" key="6">
    <source>
        <dbReference type="EMBL" id="GAA0485046.1"/>
    </source>
</evidence>
<dbReference type="PROSITE" id="PS00687">
    <property type="entry name" value="ALDEHYDE_DEHYDR_GLU"/>
    <property type="match status" value="1"/>
</dbReference>
<dbReference type="InterPro" id="IPR015590">
    <property type="entry name" value="Aldehyde_DH_dom"/>
</dbReference>
<dbReference type="Proteomes" id="UP001500909">
    <property type="component" value="Unassembled WGS sequence"/>
</dbReference>
<sequence length="591" mass="62490">MPSTPEPAPPATPPTPKHETPLANHEAPLANNEAQKDAARKAVAPKGEAPLPGNEAPKGEVLPPGNKVPKGEAPLPGNKVPKGEASSLEDDAPKNEVVPLPEDKVLVAGEWRPGRGDTITTIDPATGNTLTTLRGASLADVDEAAERAAQAAADPAWRHLPPHERARLLHRIAALIEEAADDLSALQTADTGKSRTETRALVHSAAGTFRYIAAALETAEDALTPARGPYVTMSTHEPIGVIGAITPWNSPIASDAQKLAPALAAGNAVLLKPAEWTPLVSLALGRIIHRALIEHDLPTGLLSVLPGPGRVIGDAIVRHPVVGKVTFTGGTRTGRTLAHAAADKLMPVSLELGGKSPTVVLEDADLEQALAGVMFGIFSSSGQSCIAGSRLFIARSLYDHFLAELVARTRKLRIGPGTDPATQVAPLVHHKHRDAVAAYVDLAREEGARVLCGGAVPEGEQYRDGAYYLPTVLDGLPNSARACQEEIFGPVLVALPFDDEDDLVAQANDSVYGLACGLWTKDAARAWRLARRIEAGTVWINTYKQFSISTPFGGMKDSGLGCEKGRDGIRAHQRQKSLYWNTSPDPHPWAT</sequence>
<dbReference type="PROSITE" id="PS00070">
    <property type="entry name" value="ALDEHYDE_DEHYDR_CYS"/>
    <property type="match status" value="1"/>
</dbReference>
<protein>
    <submittedName>
        <fullName evidence="6">Aldehyde dehydrogenase</fullName>
    </submittedName>
</protein>
<dbReference type="Gene3D" id="3.40.309.10">
    <property type="entry name" value="Aldehyde Dehydrogenase, Chain A, domain 2"/>
    <property type="match status" value="1"/>
</dbReference>
<feature type="domain" description="Aldehyde dehydrogenase" evidence="5">
    <location>
        <begin position="111"/>
        <end position="577"/>
    </location>
</feature>
<keyword evidence="1 3" id="KW-0560">Oxidoreductase</keyword>
<dbReference type="Gene3D" id="3.40.605.10">
    <property type="entry name" value="Aldehyde Dehydrogenase, Chain A, domain 1"/>
    <property type="match status" value="1"/>
</dbReference>
<dbReference type="CDD" id="cd07114">
    <property type="entry name" value="ALDH_DhaS"/>
    <property type="match status" value="1"/>
</dbReference>
<evidence type="ECO:0000256" key="4">
    <source>
        <dbReference type="SAM" id="MobiDB-lite"/>
    </source>
</evidence>
<dbReference type="InterPro" id="IPR016160">
    <property type="entry name" value="Ald_DH_CS_CYS"/>
</dbReference>
<keyword evidence="7" id="KW-1185">Reference proteome</keyword>
<dbReference type="InterPro" id="IPR029510">
    <property type="entry name" value="Ald_DH_CS_GLU"/>
</dbReference>
<comment type="similarity">
    <text evidence="3">Belongs to the aldehyde dehydrogenase family.</text>
</comment>
<name>A0ABN1AW32_9ACTN</name>
<evidence type="ECO:0000313" key="7">
    <source>
        <dbReference type="Proteomes" id="UP001500909"/>
    </source>
</evidence>
<evidence type="ECO:0000259" key="5">
    <source>
        <dbReference type="Pfam" id="PF00171"/>
    </source>
</evidence>
<dbReference type="PANTHER" id="PTHR11699">
    <property type="entry name" value="ALDEHYDE DEHYDROGENASE-RELATED"/>
    <property type="match status" value="1"/>
</dbReference>
<comment type="caution">
    <text evidence="6">The sequence shown here is derived from an EMBL/GenBank/DDBJ whole genome shotgun (WGS) entry which is preliminary data.</text>
</comment>
<evidence type="ECO:0000256" key="2">
    <source>
        <dbReference type="PROSITE-ProRule" id="PRU10007"/>
    </source>
</evidence>
<accession>A0ABN1AW32</accession>
<evidence type="ECO:0000256" key="3">
    <source>
        <dbReference type="RuleBase" id="RU003345"/>
    </source>
</evidence>
<proteinExistence type="inferred from homology"/>
<feature type="active site" evidence="2">
    <location>
        <position position="351"/>
    </location>
</feature>
<dbReference type="EMBL" id="BAAABY010000043">
    <property type="protein sequence ID" value="GAA0485046.1"/>
    <property type="molecule type" value="Genomic_DNA"/>
</dbReference>
<dbReference type="Pfam" id="PF00171">
    <property type="entry name" value="Aldedh"/>
    <property type="match status" value="1"/>
</dbReference>
<feature type="compositionally biased region" description="Pro residues" evidence="4">
    <location>
        <begin position="1"/>
        <end position="15"/>
    </location>
</feature>
<dbReference type="InterPro" id="IPR016163">
    <property type="entry name" value="Ald_DH_C"/>
</dbReference>
<reference evidence="6 7" key="1">
    <citation type="journal article" date="2019" name="Int. J. Syst. Evol. Microbiol.">
        <title>The Global Catalogue of Microorganisms (GCM) 10K type strain sequencing project: providing services to taxonomists for standard genome sequencing and annotation.</title>
        <authorList>
            <consortium name="The Broad Institute Genomics Platform"/>
            <consortium name="The Broad Institute Genome Sequencing Center for Infectious Disease"/>
            <person name="Wu L."/>
            <person name="Ma J."/>
        </authorList>
    </citation>
    <scope>NUCLEOTIDE SEQUENCE [LARGE SCALE GENOMIC DNA]</scope>
    <source>
        <strain evidence="6 7">JCM 4805</strain>
    </source>
</reference>
<gene>
    <name evidence="6" type="ORF">GCM10010361_57420</name>
</gene>
<dbReference type="SUPFAM" id="SSF53720">
    <property type="entry name" value="ALDH-like"/>
    <property type="match status" value="1"/>
</dbReference>
<feature type="region of interest" description="Disordered" evidence="4">
    <location>
        <begin position="1"/>
        <end position="101"/>
    </location>
</feature>
<evidence type="ECO:0000256" key="1">
    <source>
        <dbReference type="ARBA" id="ARBA00023002"/>
    </source>
</evidence>
<organism evidence="6 7">
    <name type="scientific">Streptomyces olivaceiscleroticus</name>
    <dbReference type="NCBI Taxonomy" id="68245"/>
    <lineage>
        <taxon>Bacteria</taxon>
        <taxon>Bacillati</taxon>
        <taxon>Actinomycetota</taxon>
        <taxon>Actinomycetes</taxon>
        <taxon>Kitasatosporales</taxon>
        <taxon>Streptomycetaceae</taxon>
        <taxon>Streptomyces</taxon>
    </lineage>
</organism>
<dbReference type="InterPro" id="IPR016162">
    <property type="entry name" value="Ald_DH_N"/>
</dbReference>
<dbReference type="InterPro" id="IPR016161">
    <property type="entry name" value="Ald_DH/histidinol_DH"/>
</dbReference>